<keyword evidence="7" id="KW-0496">Mitochondrion</keyword>
<dbReference type="NCBIfam" id="TIGR00133">
    <property type="entry name" value="gatB"/>
    <property type="match status" value="1"/>
</dbReference>
<dbReference type="SUPFAM" id="SSF55931">
    <property type="entry name" value="Glutamine synthetase/guanido kinase"/>
    <property type="match status" value="1"/>
</dbReference>
<sequence>MEIHAQIVSNTKLFSSARNSVDCDPNTCVSFVDAAFPGTLPVLNEHCVFQALRTGIALNGRINTLSRFDRKHYFYHDLPMGYQITQYFEPIVSGGVLDLYIDEETTKTIRIDRIQLETDSGKSIHDAHPHLTLIDLNRAGIGLFEIISQPDINSPLEAGLFLKQMIFLLNHIGASPALMGQGSLRCDANVSVRKAESKDPLGERCEIKNLNSVKSLVNAIEYEAKRQVELLESGNVVEMETRWFDPVSKTTFTARKKEDKIDYRFFPEPDLPPIIVEQNVISSAHASMPKLPSQIIDELLETFKSSGITKKMAHLICYEQGGVEYFKSAVQEDPSLSPLIIMQWLLNDIFGFINADVTLNFNNLPMTPKQLVQLIQLTEAEYVSVLKSKNVLEIILKEKDTRSPKQIIDDNNWGILQISLDELEGKCKEYINKFPKEAALYRSGKSQMMQFFVGHVMRDTKGKVSAKKVQQIFDKMLNQ</sequence>
<dbReference type="InterPro" id="IPR018027">
    <property type="entry name" value="Asn/Gln_amidotransferase"/>
</dbReference>
<keyword evidence="4 7" id="KW-0067">ATP-binding</keyword>
<evidence type="ECO:0000256" key="1">
    <source>
        <dbReference type="ARBA" id="ARBA00005306"/>
    </source>
</evidence>
<dbReference type="InterPro" id="IPR006075">
    <property type="entry name" value="Asn/Gln-tRNA_Trfase_suB/E_cat"/>
</dbReference>
<dbReference type="Pfam" id="PF02637">
    <property type="entry name" value="GatB_Yqey"/>
    <property type="match status" value="1"/>
</dbReference>
<protein>
    <recommendedName>
        <fullName evidence="7">Glutamyl-tRNA(Gln) amidotransferase subunit B, mitochondrial</fullName>
        <shortName evidence="7">Glu-AdT subunit B</shortName>
        <ecNumber evidence="7">6.3.5.-</ecNumber>
    </recommendedName>
</protein>
<comment type="subcellular location">
    <subcellularLocation>
        <location evidence="7">Mitochondrion</location>
    </subcellularLocation>
</comment>
<dbReference type="NCBIfam" id="NF004014">
    <property type="entry name" value="PRK05477.1-4"/>
    <property type="match status" value="1"/>
</dbReference>
<dbReference type="GO" id="GO:0030956">
    <property type="term" value="C:glutamyl-tRNA(Gln) amidotransferase complex"/>
    <property type="evidence" value="ECO:0007669"/>
    <property type="project" value="UniProtKB-UniRule"/>
</dbReference>
<dbReference type="InterPro" id="IPR023168">
    <property type="entry name" value="GatB_Yqey_C_2"/>
</dbReference>
<proteinExistence type="inferred from homology"/>
<dbReference type="GO" id="GO:0032543">
    <property type="term" value="P:mitochondrial translation"/>
    <property type="evidence" value="ECO:0007669"/>
    <property type="project" value="UniProtKB-UniRule"/>
</dbReference>
<comment type="function">
    <text evidence="7">Allows the formation of correctly charged Gln-tRNA(Gln) through the transamidation of misacylated Glu-tRNA(Gln) in the mitochondria. The reaction takes place in the presence of glutamine and ATP through an activated gamma-phospho-Glu-tRNA(Gln).</text>
</comment>
<keyword evidence="2 7" id="KW-0436">Ligase</keyword>
<dbReference type="InterPro" id="IPR014746">
    <property type="entry name" value="Gln_synth/guanido_kin_cat_dom"/>
</dbReference>
<evidence type="ECO:0000256" key="5">
    <source>
        <dbReference type="ARBA" id="ARBA00022917"/>
    </source>
</evidence>
<evidence type="ECO:0000256" key="6">
    <source>
        <dbReference type="ARBA" id="ARBA00047913"/>
    </source>
</evidence>
<comment type="catalytic activity">
    <reaction evidence="6 7">
        <text>L-glutamyl-tRNA(Gln) + L-glutamine + ATP + H2O = L-glutaminyl-tRNA(Gln) + L-glutamate + ADP + phosphate + H(+)</text>
        <dbReference type="Rhea" id="RHEA:17521"/>
        <dbReference type="Rhea" id="RHEA-COMP:9681"/>
        <dbReference type="Rhea" id="RHEA-COMP:9684"/>
        <dbReference type="ChEBI" id="CHEBI:15377"/>
        <dbReference type="ChEBI" id="CHEBI:15378"/>
        <dbReference type="ChEBI" id="CHEBI:29985"/>
        <dbReference type="ChEBI" id="CHEBI:30616"/>
        <dbReference type="ChEBI" id="CHEBI:43474"/>
        <dbReference type="ChEBI" id="CHEBI:58359"/>
        <dbReference type="ChEBI" id="CHEBI:78520"/>
        <dbReference type="ChEBI" id="CHEBI:78521"/>
        <dbReference type="ChEBI" id="CHEBI:456216"/>
    </reaction>
</comment>
<dbReference type="InterPro" id="IPR003789">
    <property type="entry name" value="Asn/Gln_tRNA_amidoTrase-B-like"/>
</dbReference>
<keyword evidence="5 7" id="KW-0648">Protein biosynthesis</keyword>
<comment type="subunit">
    <text evidence="7">Subunit of the heterotrimeric GatCAB amidotransferase (AdT) complex, composed of A, B and C subunits.</text>
</comment>
<dbReference type="SUPFAM" id="SSF89095">
    <property type="entry name" value="GatB/YqeY motif"/>
    <property type="match status" value="1"/>
</dbReference>
<dbReference type="PANTHER" id="PTHR11659">
    <property type="entry name" value="GLUTAMYL-TRNA GLN AMIDOTRANSFERASE SUBUNIT B MITOCHONDRIAL AND PROKARYOTIC PET112-RELATED"/>
    <property type="match status" value="1"/>
</dbReference>
<accession>A0A6B2L2L5</accession>
<dbReference type="NCBIfam" id="NF004012">
    <property type="entry name" value="PRK05477.1-2"/>
    <property type="match status" value="1"/>
</dbReference>
<evidence type="ECO:0000256" key="2">
    <source>
        <dbReference type="ARBA" id="ARBA00022598"/>
    </source>
</evidence>
<evidence type="ECO:0000256" key="3">
    <source>
        <dbReference type="ARBA" id="ARBA00022741"/>
    </source>
</evidence>
<name>A0A6B2L2L5_9EUKA</name>
<dbReference type="SMART" id="SM00845">
    <property type="entry name" value="GatB_Yqey"/>
    <property type="match status" value="1"/>
</dbReference>
<dbReference type="Pfam" id="PF02934">
    <property type="entry name" value="GatB_N"/>
    <property type="match status" value="1"/>
</dbReference>
<dbReference type="GO" id="GO:0005524">
    <property type="term" value="F:ATP binding"/>
    <property type="evidence" value="ECO:0007669"/>
    <property type="project" value="UniProtKB-KW"/>
</dbReference>
<evidence type="ECO:0000256" key="4">
    <source>
        <dbReference type="ARBA" id="ARBA00022840"/>
    </source>
</evidence>
<keyword evidence="3 7" id="KW-0547">Nucleotide-binding</keyword>
<reference evidence="9" key="1">
    <citation type="journal article" date="2020" name="J. Eukaryot. Microbiol.">
        <title>De novo Sequencing, Assembly and Annotation of the Transcriptome for the Free-Living Testate Amoeba Arcella intermedia.</title>
        <authorList>
            <person name="Ribeiro G.M."/>
            <person name="Porfirio-Sousa A.L."/>
            <person name="Maurer-Alcala X.X."/>
            <person name="Katz L.A."/>
            <person name="Lahr D.J.G."/>
        </authorList>
    </citation>
    <scope>NUCLEOTIDE SEQUENCE</scope>
</reference>
<dbReference type="InterPro" id="IPR004413">
    <property type="entry name" value="GatB"/>
</dbReference>
<comment type="similarity">
    <text evidence="1 7">Belongs to the GatB/GatE family. GatB subfamily.</text>
</comment>
<evidence type="ECO:0000259" key="8">
    <source>
        <dbReference type="SMART" id="SM00845"/>
    </source>
</evidence>
<dbReference type="PANTHER" id="PTHR11659:SF0">
    <property type="entry name" value="GLUTAMYL-TRNA(GLN) AMIDOTRANSFERASE SUBUNIT B, MITOCHONDRIAL"/>
    <property type="match status" value="1"/>
</dbReference>
<dbReference type="AlphaFoldDB" id="A0A6B2L2L5"/>
<dbReference type="InterPro" id="IPR017959">
    <property type="entry name" value="Asn/Gln-tRNA_amidoTrfase_suB/E"/>
</dbReference>
<dbReference type="HAMAP" id="MF_00121">
    <property type="entry name" value="GatB"/>
    <property type="match status" value="1"/>
</dbReference>
<dbReference type="GO" id="GO:0050567">
    <property type="term" value="F:glutaminyl-tRNA synthase (glutamine-hydrolyzing) activity"/>
    <property type="evidence" value="ECO:0007669"/>
    <property type="project" value="UniProtKB-UniRule"/>
</dbReference>
<evidence type="ECO:0000313" key="9">
    <source>
        <dbReference type="EMBL" id="NDV31137.1"/>
    </source>
</evidence>
<dbReference type="EC" id="6.3.5.-" evidence="7"/>
<dbReference type="GO" id="GO:0070681">
    <property type="term" value="P:glutaminyl-tRNAGln biosynthesis via transamidation"/>
    <property type="evidence" value="ECO:0007669"/>
    <property type="project" value="UniProtKB-UniRule"/>
</dbReference>
<dbReference type="GO" id="GO:0005739">
    <property type="term" value="C:mitochondrion"/>
    <property type="evidence" value="ECO:0007669"/>
    <property type="project" value="UniProtKB-SubCell"/>
</dbReference>
<feature type="domain" description="Asn/Gln amidotransferase" evidence="8">
    <location>
        <begin position="324"/>
        <end position="477"/>
    </location>
</feature>
<evidence type="ECO:0000256" key="7">
    <source>
        <dbReference type="HAMAP-Rule" id="MF_03147"/>
    </source>
</evidence>
<dbReference type="EMBL" id="GIBP01002168">
    <property type="protein sequence ID" value="NDV31137.1"/>
    <property type="molecule type" value="Transcribed_RNA"/>
</dbReference>
<organism evidence="9">
    <name type="scientific">Arcella intermedia</name>
    <dbReference type="NCBI Taxonomy" id="1963864"/>
    <lineage>
        <taxon>Eukaryota</taxon>
        <taxon>Amoebozoa</taxon>
        <taxon>Tubulinea</taxon>
        <taxon>Elardia</taxon>
        <taxon>Arcellinida</taxon>
        <taxon>Sphaerothecina</taxon>
        <taxon>Arcellidae</taxon>
        <taxon>Arcella</taxon>
    </lineage>
</organism>
<dbReference type="Gene3D" id="1.10.10.410">
    <property type="match status" value="1"/>
</dbReference>